<evidence type="ECO:0000256" key="2">
    <source>
        <dbReference type="ARBA" id="ARBA00012944"/>
    </source>
</evidence>
<evidence type="ECO:0000256" key="9">
    <source>
        <dbReference type="ARBA" id="ARBA00022982"/>
    </source>
</evidence>
<dbReference type="Pfam" id="PF06455">
    <property type="entry name" value="NADH5_C"/>
    <property type="match status" value="1"/>
</dbReference>
<feature type="transmembrane region" description="Helical" evidence="16">
    <location>
        <begin position="216"/>
        <end position="235"/>
    </location>
</feature>
<reference evidence="20" key="1">
    <citation type="submission" date="2018-08" db="EMBL/GenBank/DDBJ databases">
        <title>Complete mitochondrial genome of the Korean endemic species Microphysogobio rapidus (Cypriniformes, Cyprinidae).</title>
        <authorList>
            <person name="Kim K.R."/>
            <person name="Kim Y.H."/>
            <person name="Kwak Y.H."/>
            <person name="Bang I.C."/>
        </authorList>
    </citation>
    <scope>NUCLEOTIDE SEQUENCE</scope>
</reference>
<keyword evidence="8" id="KW-1278">Translocase</keyword>
<geneLocation type="mitochondrion" evidence="20"/>
<dbReference type="Pfam" id="PF00662">
    <property type="entry name" value="Proton_antipo_N"/>
    <property type="match status" value="1"/>
</dbReference>
<dbReference type="NCBIfam" id="TIGR01974">
    <property type="entry name" value="NDH_I_L"/>
    <property type="match status" value="1"/>
</dbReference>
<feature type="transmembrane region" description="Helical" evidence="16">
    <location>
        <begin position="145"/>
        <end position="165"/>
    </location>
</feature>
<dbReference type="GO" id="GO:0003954">
    <property type="term" value="F:NADH dehydrogenase activity"/>
    <property type="evidence" value="ECO:0007669"/>
    <property type="project" value="TreeGrafter"/>
</dbReference>
<feature type="transmembrane region" description="Helical" evidence="16">
    <location>
        <begin position="492"/>
        <end position="514"/>
    </location>
</feature>
<dbReference type="InterPro" id="IPR018393">
    <property type="entry name" value="NADHpl_OxRdtase_5_subgr"/>
</dbReference>
<accession>A0A5Q2MPE6</accession>
<feature type="transmembrane region" description="Helical" evidence="16">
    <location>
        <begin position="463"/>
        <end position="480"/>
    </location>
</feature>
<feature type="domain" description="NADH dehydrogenase subunit 5 C-terminal" evidence="19">
    <location>
        <begin position="428"/>
        <end position="608"/>
    </location>
</feature>
<keyword evidence="10 16" id="KW-1133">Transmembrane helix</keyword>
<organism evidence="20">
    <name type="scientific">Microphysogobio rapidus</name>
    <dbReference type="NCBI Taxonomy" id="1045779"/>
    <lineage>
        <taxon>Eukaryota</taxon>
        <taxon>Metazoa</taxon>
        <taxon>Chordata</taxon>
        <taxon>Craniata</taxon>
        <taxon>Vertebrata</taxon>
        <taxon>Euteleostomi</taxon>
        <taxon>Actinopterygii</taxon>
        <taxon>Neopterygii</taxon>
        <taxon>Teleostei</taxon>
        <taxon>Ostariophysi</taxon>
        <taxon>Cypriniformes</taxon>
        <taxon>Gobionidae</taxon>
        <taxon>Gobioninae</taxon>
        <taxon>Microphysogobio</taxon>
    </lineage>
</organism>
<feature type="transmembrane region" description="Helical" evidence="16">
    <location>
        <begin position="331"/>
        <end position="356"/>
    </location>
</feature>
<keyword evidence="7" id="KW-0999">Mitochondrion inner membrane</keyword>
<evidence type="ECO:0000259" key="17">
    <source>
        <dbReference type="Pfam" id="PF00361"/>
    </source>
</evidence>
<protein>
    <recommendedName>
        <fullName evidence="3 16">NADH-ubiquinone oxidoreductase chain 5</fullName>
        <ecNumber evidence="2 16">7.1.1.2</ecNumber>
    </recommendedName>
</protein>
<feature type="transmembrane region" description="Helical" evidence="16">
    <location>
        <begin position="412"/>
        <end position="434"/>
    </location>
</feature>
<comment type="function">
    <text evidence="16">Core subunit of the mitochondrial membrane respiratory chain NADH dehydrogenase (Complex I) which catalyzes electron transfer from NADH through the respiratory chain, using ubiquinone as an electron acceptor. Essential for the catalytic activity and assembly of complex I.</text>
</comment>
<dbReference type="GO" id="GO:0015990">
    <property type="term" value="P:electron transport coupled proton transport"/>
    <property type="evidence" value="ECO:0007669"/>
    <property type="project" value="TreeGrafter"/>
</dbReference>
<feature type="domain" description="NADH-Ubiquinone oxidoreductase (complex I) chain 5 N-terminal" evidence="18">
    <location>
        <begin position="73"/>
        <end position="123"/>
    </location>
</feature>
<evidence type="ECO:0000256" key="8">
    <source>
        <dbReference type="ARBA" id="ARBA00022967"/>
    </source>
</evidence>
<feature type="transmembrane region" description="Helical" evidence="16">
    <location>
        <begin position="122"/>
        <end position="139"/>
    </location>
</feature>
<keyword evidence="11 16" id="KW-0520">NAD</keyword>
<keyword evidence="5" id="KW-0679">Respiratory chain</keyword>
<comment type="catalytic activity">
    <reaction evidence="15 16">
        <text>a ubiquinone + NADH + 5 H(+)(in) = a ubiquinol + NAD(+) + 4 H(+)(out)</text>
        <dbReference type="Rhea" id="RHEA:29091"/>
        <dbReference type="Rhea" id="RHEA-COMP:9565"/>
        <dbReference type="Rhea" id="RHEA-COMP:9566"/>
        <dbReference type="ChEBI" id="CHEBI:15378"/>
        <dbReference type="ChEBI" id="CHEBI:16389"/>
        <dbReference type="ChEBI" id="CHEBI:17976"/>
        <dbReference type="ChEBI" id="CHEBI:57540"/>
        <dbReference type="ChEBI" id="CHEBI:57945"/>
        <dbReference type="EC" id="7.1.1.2"/>
    </reaction>
</comment>
<evidence type="ECO:0000256" key="3">
    <source>
        <dbReference type="ARBA" id="ARBA00021096"/>
    </source>
</evidence>
<evidence type="ECO:0000256" key="7">
    <source>
        <dbReference type="ARBA" id="ARBA00022792"/>
    </source>
</evidence>
<keyword evidence="13 16" id="KW-0496">Mitochondrion</keyword>
<dbReference type="GO" id="GO:0042773">
    <property type="term" value="P:ATP synthesis coupled electron transport"/>
    <property type="evidence" value="ECO:0007669"/>
    <property type="project" value="InterPro"/>
</dbReference>
<dbReference type="InterPro" id="IPR010934">
    <property type="entry name" value="NADH_DH_su5_C"/>
</dbReference>
<feature type="transmembrane region" description="Helical" evidence="16">
    <location>
        <begin position="377"/>
        <end position="397"/>
    </location>
</feature>
<dbReference type="PRINTS" id="PR01434">
    <property type="entry name" value="NADHDHGNASE5"/>
</dbReference>
<dbReference type="GO" id="GO:0005743">
    <property type="term" value="C:mitochondrial inner membrane"/>
    <property type="evidence" value="ECO:0007669"/>
    <property type="project" value="UniProtKB-SubCell"/>
</dbReference>
<feature type="transmembrane region" description="Helical" evidence="16">
    <location>
        <begin position="247"/>
        <end position="267"/>
    </location>
</feature>
<sequence>MNPTTLIMSSSLILVITILITPLLTTLNPEPRKMGWANTHVKTAVSTAFFISLLPLMIFLDQGLESVTTNWHWMNTHIFDTNISFKFDHYSLIFTPIALYVTWSILEFALWYMHSDPNMNRFFKYLLLFLVAMITLVTANNMFQLFIGWEGVGIMSFLLIGWWYGRADANTAALQAVIYNRVGDIGLILSMAWFAMNLNSWEIQQIFFLSKNFDMTIPLMGLILAATGKSAQFGLHPWLPSAMEGPTPVSALLHSSTMVVAGIFLLIRLHPLMENNQTALTICLCLGALTTLFTATCALTQNDIKKIVAFSTSSQLGLMMVTIGLNQPQLAFLHICTHAFFKAMLFLCSGSIIHSLNDEQDIRKMGGLHNLMPATSTYLTIGSLALTGTPFLAGFFSKDAIIEALNTSHLNAWALVLTLIATSFTAVYSFRVVFFVTMGSPRFLPLSPINENNPLVINPIKRLAWGSIIAGLIITSNFLPSKTPIMTMPLTLKMAALMVTVVGLLVAMELTALTNKQVKITPTMPWHNFSNMLGYFPALVHRMPPKLNLILGQSVANKLDQTWFEMSGPKGLTLTQMMMSKIMSDIQRGMIKTYLTIFLLTMTLAILLTII</sequence>
<dbReference type="AlphaFoldDB" id="A0A5Q2MPE6"/>
<dbReference type="GO" id="GO:0008137">
    <property type="term" value="F:NADH dehydrogenase (ubiquinone) activity"/>
    <property type="evidence" value="ECO:0007669"/>
    <property type="project" value="UniProtKB-EC"/>
</dbReference>
<evidence type="ECO:0000313" key="20">
    <source>
        <dbReference type="EMBL" id="QGG43693.1"/>
    </source>
</evidence>
<dbReference type="InterPro" id="IPR001516">
    <property type="entry name" value="Proton_antipo_N"/>
</dbReference>
<evidence type="ECO:0000259" key="19">
    <source>
        <dbReference type="Pfam" id="PF06455"/>
    </source>
</evidence>
<dbReference type="PANTHER" id="PTHR42829">
    <property type="entry name" value="NADH-UBIQUINONE OXIDOREDUCTASE CHAIN 5"/>
    <property type="match status" value="1"/>
</dbReference>
<keyword evidence="9" id="KW-0249">Electron transport</keyword>
<evidence type="ECO:0000256" key="14">
    <source>
        <dbReference type="ARBA" id="ARBA00023136"/>
    </source>
</evidence>
<keyword evidence="14 16" id="KW-0472">Membrane</keyword>
<dbReference type="CTD" id="4540"/>
<comment type="similarity">
    <text evidence="16">Belongs to the complex I subunit 5 family.</text>
</comment>
<feature type="domain" description="NADH:quinone oxidoreductase/Mrp antiporter transmembrane" evidence="17">
    <location>
        <begin position="139"/>
        <end position="424"/>
    </location>
</feature>
<dbReference type="EC" id="7.1.1.2" evidence="2 16"/>
<comment type="subcellular location">
    <subcellularLocation>
        <location evidence="1">Mitochondrion inner membrane</location>
        <topology evidence="1">Multi-pass membrane protein</topology>
    </subcellularLocation>
</comment>
<evidence type="ECO:0000256" key="1">
    <source>
        <dbReference type="ARBA" id="ARBA00004448"/>
    </source>
</evidence>
<evidence type="ECO:0000256" key="12">
    <source>
        <dbReference type="ARBA" id="ARBA00023075"/>
    </source>
</evidence>
<keyword evidence="4 16" id="KW-0813">Transport</keyword>
<evidence type="ECO:0000256" key="5">
    <source>
        <dbReference type="ARBA" id="ARBA00022660"/>
    </source>
</evidence>
<evidence type="ECO:0000256" key="15">
    <source>
        <dbReference type="ARBA" id="ARBA00049551"/>
    </source>
</evidence>
<dbReference type="InterPro" id="IPR003945">
    <property type="entry name" value="NU5C-like"/>
</dbReference>
<keyword evidence="12 16" id="KW-0830">Ubiquinone</keyword>
<proteinExistence type="inferred from homology"/>
<evidence type="ECO:0000256" key="4">
    <source>
        <dbReference type="ARBA" id="ARBA00022448"/>
    </source>
</evidence>
<evidence type="ECO:0000256" key="10">
    <source>
        <dbReference type="ARBA" id="ARBA00022989"/>
    </source>
</evidence>
<feature type="transmembrane region" description="Helical" evidence="16">
    <location>
        <begin position="39"/>
        <end position="60"/>
    </location>
</feature>
<feature type="transmembrane region" description="Helical" evidence="16">
    <location>
        <begin position="279"/>
        <end position="300"/>
    </location>
</feature>
<dbReference type="RefSeq" id="YP_009712054.1">
    <property type="nucleotide sequence ID" value="NC_045250.1"/>
</dbReference>
<feature type="transmembrane region" description="Helical" evidence="16">
    <location>
        <begin position="591"/>
        <end position="610"/>
    </location>
</feature>
<feature type="transmembrane region" description="Helical" evidence="16">
    <location>
        <begin position="6"/>
        <end position="27"/>
    </location>
</feature>
<keyword evidence="6 16" id="KW-0812">Transmembrane</keyword>
<evidence type="ECO:0000259" key="18">
    <source>
        <dbReference type="Pfam" id="PF00662"/>
    </source>
</evidence>
<evidence type="ECO:0000256" key="6">
    <source>
        <dbReference type="ARBA" id="ARBA00022692"/>
    </source>
</evidence>
<gene>
    <name evidence="20" type="primary">ND5</name>
</gene>
<evidence type="ECO:0000256" key="13">
    <source>
        <dbReference type="ARBA" id="ARBA00023128"/>
    </source>
</evidence>
<evidence type="ECO:0000256" key="16">
    <source>
        <dbReference type="RuleBase" id="RU003404"/>
    </source>
</evidence>
<feature type="transmembrane region" description="Helical" evidence="16">
    <location>
        <begin position="307"/>
        <end position="325"/>
    </location>
</feature>
<dbReference type="InterPro" id="IPR001750">
    <property type="entry name" value="ND/Mrp_TM"/>
</dbReference>
<evidence type="ECO:0000256" key="11">
    <source>
        <dbReference type="ARBA" id="ARBA00023027"/>
    </source>
</evidence>
<feature type="transmembrane region" description="Helical" evidence="16">
    <location>
        <begin position="177"/>
        <end position="196"/>
    </location>
</feature>
<dbReference type="GeneID" id="42889773"/>
<dbReference type="PANTHER" id="PTHR42829:SF2">
    <property type="entry name" value="NADH-UBIQUINONE OXIDOREDUCTASE CHAIN 5"/>
    <property type="match status" value="1"/>
</dbReference>
<dbReference type="Pfam" id="PF00361">
    <property type="entry name" value="Proton_antipo_M"/>
    <property type="match status" value="1"/>
</dbReference>
<dbReference type="EMBL" id="MH713708">
    <property type="protein sequence ID" value="QGG43693.1"/>
    <property type="molecule type" value="Genomic_DNA"/>
</dbReference>
<feature type="transmembrane region" description="Helical" evidence="16">
    <location>
        <begin position="90"/>
        <end position="110"/>
    </location>
</feature>
<name>A0A5Q2MPE6_9TELE</name>